<protein>
    <submittedName>
        <fullName evidence="9">Cytochrome c, class I</fullName>
    </submittedName>
</protein>
<keyword evidence="2 4" id="KW-0479">Metal-binding</keyword>
<feature type="region of interest" description="Disordered" evidence="5">
    <location>
        <begin position="307"/>
        <end position="326"/>
    </location>
</feature>
<feature type="chain" id="PRO_5004196142" evidence="7">
    <location>
        <begin position="34"/>
        <end position="326"/>
    </location>
</feature>
<evidence type="ECO:0000256" key="4">
    <source>
        <dbReference type="PROSITE-ProRule" id="PRU00433"/>
    </source>
</evidence>
<dbReference type="PANTHER" id="PTHR33546">
    <property type="entry name" value="LARGE, MULTIFUNCTIONAL SECRETED PROTEIN-RELATED"/>
    <property type="match status" value="1"/>
</dbReference>
<keyword evidence="1 4" id="KW-0349">Heme</keyword>
<name>Q1QHW8_NITHX</name>
<dbReference type="GO" id="GO:0020037">
    <property type="term" value="F:heme binding"/>
    <property type="evidence" value="ECO:0007669"/>
    <property type="project" value="InterPro"/>
</dbReference>
<feature type="compositionally biased region" description="Basic residues" evidence="5">
    <location>
        <begin position="316"/>
        <end position="326"/>
    </location>
</feature>
<evidence type="ECO:0000256" key="7">
    <source>
        <dbReference type="SAM" id="SignalP"/>
    </source>
</evidence>
<evidence type="ECO:0000256" key="3">
    <source>
        <dbReference type="ARBA" id="ARBA00023004"/>
    </source>
</evidence>
<dbReference type="PROSITE" id="PS51007">
    <property type="entry name" value="CYTC"/>
    <property type="match status" value="2"/>
</dbReference>
<feature type="domain" description="Cytochrome c" evidence="8">
    <location>
        <begin position="142"/>
        <end position="235"/>
    </location>
</feature>
<evidence type="ECO:0000259" key="8">
    <source>
        <dbReference type="PROSITE" id="PS51007"/>
    </source>
</evidence>
<evidence type="ECO:0000256" key="2">
    <source>
        <dbReference type="ARBA" id="ARBA00022723"/>
    </source>
</evidence>
<dbReference type="EMBL" id="CP000319">
    <property type="protein sequence ID" value="ABE64179.1"/>
    <property type="molecule type" value="Genomic_DNA"/>
</dbReference>
<dbReference type="HOGENOM" id="CLU_073827_0_0_5"/>
<dbReference type="OrthoDB" id="5296507at2"/>
<dbReference type="Proteomes" id="UP000001953">
    <property type="component" value="Chromosome"/>
</dbReference>
<dbReference type="Pfam" id="PF00034">
    <property type="entry name" value="Cytochrom_C"/>
    <property type="match status" value="1"/>
</dbReference>
<gene>
    <name evidence="9" type="ordered locus">Nham_3450</name>
</gene>
<accession>Q1QHW8</accession>
<evidence type="ECO:0000313" key="9">
    <source>
        <dbReference type="EMBL" id="ABE64179.1"/>
    </source>
</evidence>
<dbReference type="AlphaFoldDB" id="Q1QHW8"/>
<keyword evidence="7" id="KW-0732">Signal</keyword>
<evidence type="ECO:0000313" key="10">
    <source>
        <dbReference type="Proteomes" id="UP000001953"/>
    </source>
</evidence>
<dbReference type="PANTHER" id="PTHR33546:SF1">
    <property type="entry name" value="LARGE, MULTIFUNCTIONAL SECRETED PROTEIN"/>
    <property type="match status" value="1"/>
</dbReference>
<dbReference type="STRING" id="323097.Nham_3450"/>
<dbReference type="GO" id="GO:0046872">
    <property type="term" value="F:metal ion binding"/>
    <property type="evidence" value="ECO:0007669"/>
    <property type="project" value="UniProtKB-KW"/>
</dbReference>
<keyword evidence="10" id="KW-1185">Reference proteome</keyword>
<dbReference type="InterPro" id="IPR009056">
    <property type="entry name" value="Cyt_c-like_dom"/>
</dbReference>
<organism evidence="9 10">
    <name type="scientific">Nitrobacter hamburgensis (strain DSM 10229 / NCIMB 13809 / X14)</name>
    <dbReference type="NCBI Taxonomy" id="323097"/>
    <lineage>
        <taxon>Bacteria</taxon>
        <taxon>Pseudomonadati</taxon>
        <taxon>Pseudomonadota</taxon>
        <taxon>Alphaproteobacteria</taxon>
        <taxon>Hyphomicrobiales</taxon>
        <taxon>Nitrobacteraceae</taxon>
        <taxon>Nitrobacter</taxon>
    </lineage>
</organism>
<keyword evidence="6" id="KW-1133">Transmembrane helix</keyword>
<dbReference type="eggNOG" id="COG2010">
    <property type="taxonomic scope" value="Bacteria"/>
</dbReference>
<keyword evidence="3 4" id="KW-0408">Iron</keyword>
<feature type="signal peptide" evidence="7">
    <location>
        <begin position="1"/>
        <end position="33"/>
    </location>
</feature>
<dbReference type="InterPro" id="IPR036909">
    <property type="entry name" value="Cyt_c-like_dom_sf"/>
</dbReference>
<sequence length="326" mass="34240">MSKKPLASRQILPLVALVTTTAIWAALPTVANAADAAAGKKLFDEKTCNACHSVGGGDLVGPDLKNVTKERSHEWLHEWIMAPDAMIAKKDPVAIELLKKYNGMEMPNLGLSASDVDSILAYLGSAAGGAASTAAPAPALKGDAEKGKDLFTGNDRFANGGPPCMACHSTGGLGAFGGGHLGPDLTEVAKRLGGVTGLNGWLAGLPTPTMKAVWTKQPPTPQERADVAAFLSQEGLAVRSSSAIWQLAGLTGLGALILFLIAGFRWRNRLKYGVRRPMMAAPTTGRSSGPYNGGWFTGMYPDGWIGRFKGTDGNRPRGRTNAPRRH</sequence>
<dbReference type="GO" id="GO:0009055">
    <property type="term" value="F:electron transfer activity"/>
    <property type="evidence" value="ECO:0007669"/>
    <property type="project" value="InterPro"/>
</dbReference>
<feature type="domain" description="Cytochrome c" evidence="8">
    <location>
        <begin position="34"/>
        <end position="127"/>
    </location>
</feature>
<keyword evidence="6" id="KW-0812">Transmembrane</keyword>
<reference evidence="9 10" key="1">
    <citation type="submission" date="2006-03" db="EMBL/GenBank/DDBJ databases">
        <title>Complete sequence of chromosome of Nitrobacter hamburgensis X14.</title>
        <authorList>
            <consortium name="US DOE Joint Genome Institute"/>
            <person name="Copeland A."/>
            <person name="Lucas S."/>
            <person name="Lapidus A."/>
            <person name="Barry K."/>
            <person name="Detter J.C."/>
            <person name="Glavina del Rio T."/>
            <person name="Hammon N."/>
            <person name="Israni S."/>
            <person name="Dalin E."/>
            <person name="Tice H."/>
            <person name="Pitluck S."/>
            <person name="Chain P."/>
            <person name="Malfatti S."/>
            <person name="Shin M."/>
            <person name="Vergez L."/>
            <person name="Schmutz J."/>
            <person name="Larimer F."/>
            <person name="Land M."/>
            <person name="Hauser L."/>
            <person name="Kyrpides N."/>
            <person name="Ivanova N."/>
            <person name="Ward B."/>
            <person name="Arp D."/>
            <person name="Klotz M."/>
            <person name="Stein L."/>
            <person name="O'Mullan G."/>
            <person name="Starkenburg S."/>
            <person name="Sayavedra L."/>
            <person name="Poret-Peterson A.T."/>
            <person name="Gentry M.E."/>
            <person name="Bruce D."/>
            <person name="Richardson P."/>
        </authorList>
    </citation>
    <scope>NUCLEOTIDE SEQUENCE [LARGE SCALE GENOMIC DNA]</scope>
    <source>
        <strain evidence="10">DSM 10229 / NCIMB 13809 / X14</strain>
    </source>
</reference>
<evidence type="ECO:0000256" key="6">
    <source>
        <dbReference type="SAM" id="Phobius"/>
    </source>
</evidence>
<keyword evidence="6" id="KW-0472">Membrane</keyword>
<feature type="transmembrane region" description="Helical" evidence="6">
    <location>
        <begin position="243"/>
        <end position="266"/>
    </location>
</feature>
<evidence type="ECO:0000256" key="5">
    <source>
        <dbReference type="SAM" id="MobiDB-lite"/>
    </source>
</evidence>
<dbReference type="SUPFAM" id="SSF46626">
    <property type="entry name" value="Cytochrome c"/>
    <property type="match status" value="2"/>
</dbReference>
<proteinExistence type="predicted"/>
<dbReference type="KEGG" id="nha:Nham_3450"/>
<evidence type="ECO:0000256" key="1">
    <source>
        <dbReference type="ARBA" id="ARBA00022617"/>
    </source>
</evidence>
<dbReference type="Gene3D" id="1.10.760.10">
    <property type="entry name" value="Cytochrome c-like domain"/>
    <property type="match status" value="2"/>
</dbReference>